<feature type="compositionally biased region" description="Polar residues" evidence="1">
    <location>
        <begin position="88"/>
        <end position="107"/>
    </location>
</feature>
<evidence type="ECO:0000313" key="3">
    <source>
        <dbReference type="Proteomes" id="UP000054217"/>
    </source>
</evidence>
<reference evidence="3" key="2">
    <citation type="submission" date="2015-01" db="EMBL/GenBank/DDBJ databases">
        <title>Evolutionary Origins and Diversification of the Mycorrhizal Mutualists.</title>
        <authorList>
            <consortium name="DOE Joint Genome Institute"/>
            <consortium name="Mycorrhizal Genomics Consortium"/>
            <person name="Kohler A."/>
            <person name="Kuo A."/>
            <person name="Nagy L.G."/>
            <person name="Floudas D."/>
            <person name="Copeland A."/>
            <person name="Barry K.W."/>
            <person name="Cichocki N."/>
            <person name="Veneault-Fourrey C."/>
            <person name="LaButti K."/>
            <person name="Lindquist E.A."/>
            <person name="Lipzen A."/>
            <person name="Lundell T."/>
            <person name="Morin E."/>
            <person name="Murat C."/>
            <person name="Riley R."/>
            <person name="Ohm R."/>
            <person name="Sun H."/>
            <person name="Tunlid A."/>
            <person name="Henrissat B."/>
            <person name="Grigoriev I.V."/>
            <person name="Hibbett D.S."/>
            <person name="Martin F."/>
        </authorList>
    </citation>
    <scope>NUCLEOTIDE SEQUENCE [LARGE SCALE GENOMIC DNA]</scope>
    <source>
        <strain evidence="3">Marx 270</strain>
    </source>
</reference>
<accession>A0A0C3NPK0</accession>
<dbReference type="HOGENOM" id="CLU_1360918_0_0_1"/>
<feature type="compositionally biased region" description="Basic residues" evidence="1">
    <location>
        <begin position="122"/>
        <end position="134"/>
    </location>
</feature>
<gene>
    <name evidence="2" type="ORF">M404DRAFT_32445</name>
</gene>
<evidence type="ECO:0000256" key="1">
    <source>
        <dbReference type="SAM" id="MobiDB-lite"/>
    </source>
</evidence>
<sequence length="201" mass="22527">MDHYTLLTVYITLKERDRLREIEIAQHTAAMEEHLRSELKKVGNDVVTRCQAEKERELAAMVQHNMRHRHTIQTASQAEPAHFPAESESPTCQDNQPQTPRQASTAPLPQHARTPYLDAIKKIKRTRAASRRTRLISMSHEPIDNEEFQSTASEPEVSQANNSDSVSMAEAIAKGVEAALWKVLGDGAIAMPRTGRSQQSP</sequence>
<dbReference type="OrthoDB" id="3269403at2759"/>
<dbReference type="InParanoid" id="A0A0C3NPK0"/>
<dbReference type="EMBL" id="KN832032">
    <property type="protein sequence ID" value="KIN97228.1"/>
    <property type="molecule type" value="Genomic_DNA"/>
</dbReference>
<proteinExistence type="predicted"/>
<keyword evidence="3" id="KW-1185">Reference proteome</keyword>
<organism evidence="2 3">
    <name type="scientific">Pisolithus tinctorius Marx 270</name>
    <dbReference type="NCBI Taxonomy" id="870435"/>
    <lineage>
        <taxon>Eukaryota</taxon>
        <taxon>Fungi</taxon>
        <taxon>Dikarya</taxon>
        <taxon>Basidiomycota</taxon>
        <taxon>Agaricomycotina</taxon>
        <taxon>Agaricomycetes</taxon>
        <taxon>Agaricomycetidae</taxon>
        <taxon>Boletales</taxon>
        <taxon>Sclerodermatineae</taxon>
        <taxon>Pisolithaceae</taxon>
        <taxon>Pisolithus</taxon>
    </lineage>
</organism>
<feature type="compositionally biased region" description="Polar residues" evidence="1">
    <location>
        <begin position="148"/>
        <end position="163"/>
    </location>
</feature>
<evidence type="ECO:0000313" key="2">
    <source>
        <dbReference type="EMBL" id="KIN97228.1"/>
    </source>
</evidence>
<name>A0A0C3NPK0_PISTI</name>
<protein>
    <submittedName>
        <fullName evidence="2">Uncharacterized protein</fullName>
    </submittedName>
</protein>
<reference evidence="2 3" key="1">
    <citation type="submission" date="2014-04" db="EMBL/GenBank/DDBJ databases">
        <authorList>
            <consortium name="DOE Joint Genome Institute"/>
            <person name="Kuo A."/>
            <person name="Kohler A."/>
            <person name="Costa M.D."/>
            <person name="Nagy L.G."/>
            <person name="Floudas D."/>
            <person name="Copeland A."/>
            <person name="Barry K.W."/>
            <person name="Cichocki N."/>
            <person name="Veneault-Fourrey C."/>
            <person name="LaButti K."/>
            <person name="Lindquist E.A."/>
            <person name="Lipzen A."/>
            <person name="Lundell T."/>
            <person name="Morin E."/>
            <person name="Murat C."/>
            <person name="Sun H."/>
            <person name="Tunlid A."/>
            <person name="Henrissat B."/>
            <person name="Grigoriev I.V."/>
            <person name="Hibbett D.S."/>
            <person name="Martin F."/>
            <person name="Nordberg H.P."/>
            <person name="Cantor M.N."/>
            <person name="Hua S.X."/>
        </authorList>
    </citation>
    <scope>NUCLEOTIDE SEQUENCE [LARGE SCALE GENOMIC DNA]</scope>
    <source>
        <strain evidence="2 3">Marx 270</strain>
    </source>
</reference>
<dbReference type="Proteomes" id="UP000054217">
    <property type="component" value="Unassembled WGS sequence"/>
</dbReference>
<feature type="region of interest" description="Disordered" evidence="1">
    <location>
        <begin position="74"/>
        <end position="163"/>
    </location>
</feature>
<dbReference type="AlphaFoldDB" id="A0A0C3NPK0"/>